<proteinExistence type="predicted"/>
<accession>A0A380TCB8</accession>
<dbReference type="AlphaFoldDB" id="A0A380TCB8"/>
<gene>
    <name evidence="1" type="ORF">DF3PB_170018</name>
    <name evidence="2" type="ORF">DF3PB_2800003</name>
</gene>
<sequence>MLNHAILWAYASVWKTPVTGPGIIIESFDALHFEPEQVICERGAFDRVMHKARAGASPNTWQHAQAAGWC</sequence>
<reference evidence="1" key="1">
    <citation type="submission" date="2018-07" db="EMBL/GenBank/DDBJ databases">
        <authorList>
            <person name="Quirk P.G."/>
            <person name="Krulwich T.A."/>
        </authorList>
    </citation>
    <scope>NUCLEOTIDE SEQUENCE</scope>
</reference>
<name>A0A380TCB8_9ZZZZ</name>
<evidence type="ECO:0000313" key="1">
    <source>
        <dbReference type="EMBL" id="SUS05083.1"/>
    </source>
</evidence>
<dbReference type="EMBL" id="UIDG01000202">
    <property type="protein sequence ID" value="SUS06430.1"/>
    <property type="molecule type" value="Genomic_DNA"/>
</dbReference>
<organism evidence="1">
    <name type="scientific">metagenome</name>
    <dbReference type="NCBI Taxonomy" id="256318"/>
    <lineage>
        <taxon>unclassified sequences</taxon>
        <taxon>metagenomes</taxon>
    </lineage>
</organism>
<dbReference type="EMBL" id="UIDG01000079">
    <property type="protein sequence ID" value="SUS05083.1"/>
    <property type="molecule type" value="Genomic_DNA"/>
</dbReference>
<evidence type="ECO:0000313" key="2">
    <source>
        <dbReference type="EMBL" id="SUS06430.1"/>
    </source>
</evidence>
<protein>
    <submittedName>
        <fullName evidence="1">Uncharacterized protein</fullName>
    </submittedName>
</protein>